<proteinExistence type="inferred from homology"/>
<evidence type="ECO:0000256" key="2">
    <source>
        <dbReference type="RuleBase" id="RU003860"/>
    </source>
</evidence>
<comment type="similarity">
    <text evidence="1 2">Belongs to the BolA/IbaG family.</text>
</comment>
<evidence type="ECO:0000256" key="1">
    <source>
        <dbReference type="ARBA" id="ARBA00005578"/>
    </source>
</evidence>
<dbReference type="SMR" id="A0A4P7N842"/>
<reference evidence="4 5" key="1">
    <citation type="journal article" date="2019" name="Mol. Biol. Evol.">
        <title>Blast fungal genomes show frequent chromosomal changes, gene gains and losses, and effector gene turnover.</title>
        <authorList>
            <person name="Gomez Luciano L.B."/>
            <person name="Jason Tsai I."/>
            <person name="Chuma I."/>
            <person name="Tosa Y."/>
            <person name="Chen Y.H."/>
            <person name="Li J.Y."/>
            <person name="Li M.Y."/>
            <person name="Jade Lu M.Y."/>
            <person name="Nakayashiki H."/>
            <person name="Li W.H."/>
        </authorList>
    </citation>
    <scope>NUCLEOTIDE SEQUENCE [LARGE SCALE GENOMIC DNA]</scope>
    <source>
        <strain evidence="4">MZ5-1-6</strain>
    </source>
</reference>
<dbReference type="InterPro" id="IPR002634">
    <property type="entry name" value="BolA"/>
</dbReference>
<dbReference type="Gene3D" id="3.30.300.90">
    <property type="entry name" value="BolA-like"/>
    <property type="match status" value="1"/>
</dbReference>
<dbReference type="OMA" id="AIMICNT"/>
<feature type="compositionally biased region" description="Polar residues" evidence="3">
    <location>
        <begin position="62"/>
        <end position="78"/>
    </location>
</feature>
<dbReference type="Pfam" id="PF01722">
    <property type="entry name" value="BolA"/>
    <property type="match status" value="1"/>
</dbReference>
<dbReference type="InterPro" id="IPR036065">
    <property type="entry name" value="BolA-like_sf"/>
</dbReference>
<dbReference type="InterPro" id="IPR052275">
    <property type="entry name" value="Mt_Fe-S_assembly_factor"/>
</dbReference>
<organism evidence="4 5">
    <name type="scientific">Pyricularia oryzae</name>
    <name type="common">Rice blast fungus</name>
    <name type="synonym">Magnaporthe oryzae</name>
    <dbReference type="NCBI Taxonomy" id="318829"/>
    <lineage>
        <taxon>Eukaryota</taxon>
        <taxon>Fungi</taxon>
        <taxon>Dikarya</taxon>
        <taxon>Ascomycota</taxon>
        <taxon>Pezizomycotina</taxon>
        <taxon>Sordariomycetes</taxon>
        <taxon>Sordariomycetidae</taxon>
        <taxon>Magnaporthales</taxon>
        <taxon>Pyriculariaceae</taxon>
        <taxon>Pyricularia</taxon>
    </lineage>
</organism>
<feature type="region of interest" description="Disordered" evidence="3">
    <location>
        <begin position="61"/>
        <end position="85"/>
    </location>
</feature>
<dbReference type="GO" id="GO:0005759">
    <property type="term" value="C:mitochondrial matrix"/>
    <property type="evidence" value="ECO:0007669"/>
    <property type="project" value="TreeGrafter"/>
</dbReference>
<gene>
    <name evidence="4" type="ORF">PoMZ_02767</name>
</gene>
<dbReference type="VEuPathDB" id="FungiDB:M_BR32_EuGene_00136491"/>
<dbReference type="EMBL" id="CP034206">
    <property type="protein sequence ID" value="QBZ57832.1"/>
    <property type="molecule type" value="Genomic_DNA"/>
</dbReference>
<name>A0A4P7N842_PYROR</name>
<evidence type="ECO:0000256" key="3">
    <source>
        <dbReference type="SAM" id="MobiDB-lite"/>
    </source>
</evidence>
<sequence>MIPRTLRAARALRLGSRAAPRTANVTAQPCRTLYQASSTTLPVHRPRTPCASRSRGVAFYSAASQPDATAPPSQQATRTPEKPDYLNESETEIWNRLMAEFEPVELVVQDISGGCGSMYGIEISSDKFRGSGMLKQQRMVNKVLADLMKEWHGVQLRTRVP</sequence>
<accession>A0A4P7N842</accession>
<dbReference type="Proteomes" id="UP000294847">
    <property type="component" value="Chromosome 3"/>
</dbReference>
<protein>
    <submittedName>
        <fullName evidence="4">Uncharacterized protein</fullName>
    </submittedName>
</protein>
<dbReference type="SUPFAM" id="SSF82657">
    <property type="entry name" value="BolA-like"/>
    <property type="match status" value="1"/>
</dbReference>
<dbReference type="PANTHER" id="PTHR46188">
    <property type="entry name" value="BOLA-LIKE PROTEIN 3"/>
    <property type="match status" value="1"/>
</dbReference>
<evidence type="ECO:0000313" key="5">
    <source>
        <dbReference type="Proteomes" id="UP000294847"/>
    </source>
</evidence>
<dbReference type="AlphaFoldDB" id="A0A4P7N842"/>
<dbReference type="PANTHER" id="PTHR46188:SF1">
    <property type="entry name" value="BOLA-LIKE PROTEIN 3"/>
    <property type="match status" value="1"/>
</dbReference>
<evidence type="ECO:0000313" key="4">
    <source>
        <dbReference type="EMBL" id="QBZ57832.1"/>
    </source>
</evidence>